<evidence type="ECO:0000256" key="6">
    <source>
        <dbReference type="ARBA" id="ARBA00022741"/>
    </source>
</evidence>
<proteinExistence type="inferred from homology"/>
<dbReference type="GO" id="GO:0003676">
    <property type="term" value="F:nucleic acid binding"/>
    <property type="evidence" value="ECO:0007669"/>
    <property type="project" value="InterPro"/>
</dbReference>
<dbReference type="GO" id="GO:0070525">
    <property type="term" value="P:tRNA threonylcarbamoyladenosine metabolic process"/>
    <property type="evidence" value="ECO:0007669"/>
    <property type="project" value="TreeGrafter"/>
</dbReference>
<keyword evidence="8" id="KW-0067">ATP-binding</keyword>
<dbReference type="GO" id="GO:0004674">
    <property type="term" value="F:protein serine/threonine kinase activity"/>
    <property type="evidence" value="ECO:0007669"/>
    <property type="project" value="UniProtKB-KW"/>
</dbReference>
<comment type="similarity">
    <text evidence="1">Belongs to the protein kinase superfamily. BUD32 family.</text>
</comment>
<keyword evidence="13" id="KW-1185">Reference proteome</keyword>
<dbReference type="GO" id="GO:0005524">
    <property type="term" value="F:ATP binding"/>
    <property type="evidence" value="ECO:0007669"/>
    <property type="project" value="UniProtKB-KW"/>
</dbReference>
<evidence type="ECO:0000256" key="5">
    <source>
        <dbReference type="ARBA" id="ARBA00022694"/>
    </source>
</evidence>
<dbReference type="GO" id="GO:0005634">
    <property type="term" value="C:nucleus"/>
    <property type="evidence" value="ECO:0007669"/>
    <property type="project" value="TreeGrafter"/>
</dbReference>
<comment type="caution">
    <text evidence="12">The sequence shown here is derived from an EMBL/GenBank/DDBJ whole genome shotgun (WGS) entry which is preliminary data.</text>
</comment>
<dbReference type="GO" id="GO:0000408">
    <property type="term" value="C:EKC/KEOPS complex"/>
    <property type="evidence" value="ECO:0007669"/>
    <property type="project" value="TreeGrafter"/>
</dbReference>
<dbReference type="InterPro" id="IPR008266">
    <property type="entry name" value="Tyr_kinase_AS"/>
</dbReference>
<dbReference type="PROSITE" id="PS50011">
    <property type="entry name" value="PROTEIN_KINASE_DOM"/>
    <property type="match status" value="1"/>
</dbReference>
<dbReference type="Pfam" id="PF01336">
    <property type="entry name" value="tRNA_anti-codon"/>
    <property type="match status" value="1"/>
</dbReference>
<organism evidence="12 13">
    <name type="scientific">Citrus x changshan-huyou</name>
    <dbReference type="NCBI Taxonomy" id="2935761"/>
    <lineage>
        <taxon>Eukaryota</taxon>
        <taxon>Viridiplantae</taxon>
        <taxon>Streptophyta</taxon>
        <taxon>Embryophyta</taxon>
        <taxon>Tracheophyta</taxon>
        <taxon>Spermatophyta</taxon>
        <taxon>Magnoliopsida</taxon>
        <taxon>eudicotyledons</taxon>
        <taxon>Gunneridae</taxon>
        <taxon>Pentapetalae</taxon>
        <taxon>rosids</taxon>
        <taxon>malvids</taxon>
        <taxon>Sapindales</taxon>
        <taxon>Rutaceae</taxon>
        <taxon>Aurantioideae</taxon>
        <taxon>Citrus</taxon>
    </lineage>
</organism>
<protein>
    <recommendedName>
        <fullName evidence="2">non-specific serine/threonine protein kinase</fullName>
        <ecNumber evidence="2">2.7.11.1</ecNumber>
    </recommendedName>
</protein>
<gene>
    <name evidence="12" type="ORF">WN944_016832</name>
</gene>
<dbReference type="InterPro" id="IPR022495">
    <property type="entry name" value="Bud32"/>
</dbReference>
<evidence type="ECO:0000256" key="10">
    <source>
        <dbReference type="ARBA" id="ARBA00048679"/>
    </source>
</evidence>
<dbReference type="InterPro" id="IPR000719">
    <property type="entry name" value="Prot_kinase_dom"/>
</dbReference>
<accession>A0AAP0MEI2</accession>
<name>A0AAP0MEI2_9ROSI</name>
<dbReference type="Gene3D" id="2.40.50.140">
    <property type="entry name" value="Nucleic acid-binding proteins"/>
    <property type="match status" value="1"/>
</dbReference>
<comment type="catalytic activity">
    <reaction evidence="9">
        <text>L-threonyl-[protein] + ATP = O-phospho-L-threonyl-[protein] + ADP + H(+)</text>
        <dbReference type="Rhea" id="RHEA:46608"/>
        <dbReference type="Rhea" id="RHEA-COMP:11060"/>
        <dbReference type="Rhea" id="RHEA-COMP:11605"/>
        <dbReference type="ChEBI" id="CHEBI:15378"/>
        <dbReference type="ChEBI" id="CHEBI:30013"/>
        <dbReference type="ChEBI" id="CHEBI:30616"/>
        <dbReference type="ChEBI" id="CHEBI:61977"/>
        <dbReference type="ChEBI" id="CHEBI:456216"/>
        <dbReference type="EC" id="2.7.11.1"/>
    </reaction>
</comment>
<reference evidence="12 13" key="1">
    <citation type="submission" date="2024-05" db="EMBL/GenBank/DDBJ databases">
        <title>Haplotype-resolved chromosome-level genome assembly of Huyou (Citrus changshanensis).</title>
        <authorList>
            <person name="Miao C."/>
            <person name="Chen W."/>
            <person name="Wu Y."/>
            <person name="Wang L."/>
            <person name="Zhao S."/>
            <person name="Grierson D."/>
            <person name="Xu C."/>
            <person name="Chen K."/>
        </authorList>
    </citation>
    <scope>NUCLEOTIDE SEQUENCE [LARGE SCALE GENOMIC DNA]</scope>
    <source>
        <strain evidence="12">01-14</strain>
        <tissue evidence="12">Leaf</tissue>
    </source>
</reference>
<keyword evidence="4" id="KW-0808">Transferase</keyword>
<dbReference type="EMBL" id="JBCGBO010000005">
    <property type="protein sequence ID" value="KAK9201626.1"/>
    <property type="molecule type" value="Genomic_DNA"/>
</dbReference>
<evidence type="ECO:0000256" key="9">
    <source>
        <dbReference type="ARBA" id="ARBA00047899"/>
    </source>
</evidence>
<evidence type="ECO:0000313" key="12">
    <source>
        <dbReference type="EMBL" id="KAK9201626.1"/>
    </source>
</evidence>
<dbReference type="GO" id="GO:0005829">
    <property type="term" value="C:cytosol"/>
    <property type="evidence" value="ECO:0007669"/>
    <property type="project" value="TreeGrafter"/>
</dbReference>
<dbReference type="GO" id="GO:0008033">
    <property type="term" value="P:tRNA processing"/>
    <property type="evidence" value="ECO:0007669"/>
    <property type="project" value="UniProtKB-KW"/>
</dbReference>
<dbReference type="Gene3D" id="3.30.200.20">
    <property type="entry name" value="Phosphorylase Kinase, domain 1"/>
    <property type="match status" value="1"/>
</dbReference>
<dbReference type="AlphaFoldDB" id="A0AAP0MEI2"/>
<dbReference type="NCBIfam" id="TIGR03724">
    <property type="entry name" value="arch_bud32"/>
    <property type="match status" value="1"/>
</dbReference>
<dbReference type="EC" id="2.7.11.1" evidence="2"/>
<dbReference type="InterPro" id="IPR012340">
    <property type="entry name" value="NA-bd_OB-fold"/>
</dbReference>
<evidence type="ECO:0000256" key="4">
    <source>
        <dbReference type="ARBA" id="ARBA00022679"/>
    </source>
</evidence>
<evidence type="ECO:0000256" key="1">
    <source>
        <dbReference type="ARBA" id="ARBA00010630"/>
    </source>
</evidence>
<dbReference type="Gene3D" id="1.10.510.10">
    <property type="entry name" value="Transferase(Phosphotransferase) domain 1"/>
    <property type="match status" value="1"/>
</dbReference>
<dbReference type="SUPFAM" id="SSF50249">
    <property type="entry name" value="Nucleic acid-binding proteins"/>
    <property type="match status" value="1"/>
</dbReference>
<keyword evidence="3" id="KW-0723">Serine/threonine-protein kinase</keyword>
<dbReference type="FunFam" id="3.30.200.20:FF:000201">
    <property type="entry name" value="TP53-regulating kinase isoform X1"/>
    <property type="match status" value="1"/>
</dbReference>
<evidence type="ECO:0000256" key="7">
    <source>
        <dbReference type="ARBA" id="ARBA00022777"/>
    </source>
</evidence>
<dbReference type="Pfam" id="PF00069">
    <property type="entry name" value="Pkinase"/>
    <property type="match status" value="1"/>
</dbReference>
<keyword evidence="6" id="KW-0547">Nucleotide-binding</keyword>
<evidence type="ECO:0000256" key="3">
    <source>
        <dbReference type="ARBA" id="ARBA00022527"/>
    </source>
</evidence>
<feature type="domain" description="Protein kinase" evidence="11">
    <location>
        <begin position="1"/>
        <end position="299"/>
    </location>
</feature>
<evidence type="ECO:0000256" key="8">
    <source>
        <dbReference type="ARBA" id="ARBA00022840"/>
    </source>
</evidence>
<dbReference type="SMART" id="SM00220">
    <property type="entry name" value="S_TKc"/>
    <property type="match status" value="1"/>
</dbReference>
<keyword evidence="5" id="KW-0819">tRNA processing</keyword>
<dbReference type="Proteomes" id="UP001428341">
    <property type="component" value="Unassembled WGS sequence"/>
</dbReference>
<evidence type="ECO:0000259" key="11">
    <source>
        <dbReference type="PROSITE" id="PS50011"/>
    </source>
</evidence>
<evidence type="ECO:0000256" key="2">
    <source>
        <dbReference type="ARBA" id="ARBA00012513"/>
    </source>
</evidence>
<dbReference type="PANTHER" id="PTHR12209:SF0">
    <property type="entry name" value="EKC_KEOPS COMPLEX SUBUNIT TP53RK"/>
    <property type="match status" value="1"/>
</dbReference>
<evidence type="ECO:0000313" key="13">
    <source>
        <dbReference type="Proteomes" id="UP001428341"/>
    </source>
</evidence>
<dbReference type="PROSITE" id="PS00109">
    <property type="entry name" value="PROTEIN_KINASE_TYR"/>
    <property type="match status" value="1"/>
</dbReference>
<sequence length="632" mass="71284">MEITANSEDGSLILIKQGAEAVSQDIISAFKRVFESTFVGRRCVVKERFSKKYRHPSLDSKITLKRLNAEARCMTKARRLGVSTPVLYAVDPVQHTLTFEYVEGPSVKDIFLEFGLHGIMEEQLEDIALQIGNAIAKLHDGGLIHGDLTTSNMLIRSGKNQLVLIDFGLSFTSTLPEDKAVDLYVLERALLSMHSSCGNVFIFLIDFGKEDMKYEDYLMKFLRRSLGICYIQQYQALHMLMFCIVDGPDTFCIQEVIKAMVIHIEQVGSSLQTCTSKFDFYFPESLPTLPTLCRLQLHLPRGAAASPTTLRLKAKLLQVPLPVTALRALSPCLHLFRVLFCNKLFNQWIQEVELSVFFIVPDTVDFTKSVLLLIYVSAVQPEILTRTELIRVYNSNLDPSQKLCCSINECNCRLLSPVSAGVFALLESSCVYALLVLDLVRLTVKAGPCFHFPTVKILPITFSFWHLSYVPRDGHMKRHAQFNNGRVVHRNSNWHRNPATFSRSGKLLSRAEIVGTITSRDHKHSKFIKFTVDDGTGCVPCVLWLNHLTSPYLPRRDPSTVRLIAGVATDFAAKIKIGLVARVRGRIASYRGDVQITVSDVVIEKDPNMEVLHWLDCLRLARKRYDVVVNKS</sequence>
<dbReference type="InterPro" id="IPR011009">
    <property type="entry name" value="Kinase-like_dom_sf"/>
</dbReference>
<dbReference type="PANTHER" id="PTHR12209">
    <property type="entry name" value="NON-SPECIFIC SERINE/THREONINE PROTEIN KINASE"/>
    <property type="match status" value="1"/>
</dbReference>
<dbReference type="SUPFAM" id="SSF56112">
    <property type="entry name" value="Protein kinase-like (PK-like)"/>
    <property type="match status" value="1"/>
</dbReference>
<dbReference type="InterPro" id="IPR004365">
    <property type="entry name" value="NA-bd_OB_tRNA"/>
</dbReference>
<keyword evidence="7" id="KW-0418">Kinase</keyword>
<comment type="catalytic activity">
    <reaction evidence="10">
        <text>L-seryl-[protein] + ATP = O-phospho-L-seryl-[protein] + ADP + H(+)</text>
        <dbReference type="Rhea" id="RHEA:17989"/>
        <dbReference type="Rhea" id="RHEA-COMP:9863"/>
        <dbReference type="Rhea" id="RHEA-COMP:11604"/>
        <dbReference type="ChEBI" id="CHEBI:15378"/>
        <dbReference type="ChEBI" id="CHEBI:29999"/>
        <dbReference type="ChEBI" id="CHEBI:30616"/>
        <dbReference type="ChEBI" id="CHEBI:83421"/>
        <dbReference type="ChEBI" id="CHEBI:456216"/>
        <dbReference type="EC" id="2.7.11.1"/>
    </reaction>
</comment>